<keyword evidence="3" id="KW-1185">Reference proteome</keyword>
<feature type="signal peptide" evidence="1">
    <location>
        <begin position="1"/>
        <end position="23"/>
    </location>
</feature>
<evidence type="ECO:0000313" key="2">
    <source>
        <dbReference type="EMBL" id="EWT00634.1"/>
    </source>
</evidence>
<dbReference type="AlphaFoldDB" id="W9G9U7"/>
<dbReference type="STRING" id="1386089.N865_14375"/>
<protein>
    <submittedName>
        <fullName evidence="2">Uncharacterized protein</fullName>
    </submittedName>
</protein>
<gene>
    <name evidence="2" type="ORF">N865_14375</name>
</gene>
<dbReference type="EMBL" id="AWSA01000038">
    <property type="protein sequence ID" value="EWT00634.1"/>
    <property type="molecule type" value="Genomic_DNA"/>
</dbReference>
<proteinExistence type="predicted"/>
<accession>W9G9U7</accession>
<reference evidence="2 3" key="1">
    <citation type="submission" date="2013-08" db="EMBL/GenBank/DDBJ databases">
        <title>Intrasporangium oryzae NRRL B-24470.</title>
        <authorList>
            <person name="Liu H."/>
            <person name="Wang G."/>
        </authorList>
    </citation>
    <scope>NUCLEOTIDE SEQUENCE [LARGE SCALE GENOMIC DNA]</scope>
    <source>
        <strain evidence="2 3">NRRL B-24470</strain>
    </source>
</reference>
<feature type="chain" id="PRO_5004922801" evidence="1">
    <location>
        <begin position="24"/>
        <end position="124"/>
    </location>
</feature>
<evidence type="ECO:0000313" key="3">
    <source>
        <dbReference type="Proteomes" id="UP000019489"/>
    </source>
</evidence>
<organism evidence="2 3">
    <name type="scientific">Intrasporangium oryzae NRRL B-24470</name>
    <dbReference type="NCBI Taxonomy" id="1386089"/>
    <lineage>
        <taxon>Bacteria</taxon>
        <taxon>Bacillati</taxon>
        <taxon>Actinomycetota</taxon>
        <taxon>Actinomycetes</taxon>
        <taxon>Micrococcales</taxon>
        <taxon>Intrasporangiaceae</taxon>
        <taxon>Intrasporangium</taxon>
    </lineage>
</organism>
<evidence type="ECO:0000256" key="1">
    <source>
        <dbReference type="SAM" id="SignalP"/>
    </source>
</evidence>
<name>W9G9U7_9MICO</name>
<sequence>MRRHNAASGISMTAALRSAPAYAQPGWLRVTSNHASTRNTIAVIGATWATAAARSRINTVVASSPTTSRMSRPIQLTSQCRTVAEVPSVAPRTAIQPTRRAAQAARTQGTRCASIRLLARIRAR</sequence>
<keyword evidence="1" id="KW-0732">Signal</keyword>
<comment type="caution">
    <text evidence="2">The sequence shown here is derived from an EMBL/GenBank/DDBJ whole genome shotgun (WGS) entry which is preliminary data.</text>
</comment>
<dbReference type="Proteomes" id="UP000019489">
    <property type="component" value="Unassembled WGS sequence"/>
</dbReference>